<organism evidence="6 7">
    <name type="scientific">Drosophila virilis</name>
    <name type="common">Fruit fly</name>
    <dbReference type="NCBI Taxonomy" id="7244"/>
    <lineage>
        <taxon>Eukaryota</taxon>
        <taxon>Metazoa</taxon>
        <taxon>Ecdysozoa</taxon>
        <taxon>Arthropoda</taxon>
        <taxon>Hexapoda</taxon>
        <taxon>Insecta</taxon>
        <taxon>Pterygota</taxon>
        <taxon>Neoptera</taxon>
        <taxon>Endopterygota</taxon>
        <taxon>Diptera</taxon>
        <taxon>Brachycera</taxon>
        <taxon>Muscomorpha</taxon>
        <taxon>Ephydroidea</taxon>
        <taxon>Drosophilidae</taxon>
        <taxon>Drosophila</taxon>
    </lineage>
</organism>
<proteinExistence type="inferred from homology"/>
<dbReference type="InParanoid" id="B4LT82"/>
<dbReference type="OrthoDB" id="5835829at2759"/>
<keyword evidence="7" id="KW-1185">Reference proteome</keyword>
<feature type="transmembrane region" description="Helical" evidence="5">
    <location>
        <begin position="477"/>
        <end position="500"/>
    </location>
</feature>
<dbReference type="Proteomes" id="UP000008792">
    <property type="component" value="Unassembled WGS sequence"/>
</dbReference>
<keyword evidence="5" id="KW-1133">Transmembrane helix</keyword>
<dbReference type="FunFam" id="3.40.50.2000:FF:000050">
    <property type="entry name" value="UDP-glucuronosyltransferase"/>
    <property type="match status" value="1"/>
</dbReference>
<dbReference type="EMBL" id="CH940649">
    <property type="protein sequence ID" value="EDW64924.1"/>
    <property type="molecule type" value="Genomic_DNA"/>
</dbReference>
<feature type="signal peptide" evidence="5">
    <location>
        <begin position="1"/>
        <end position="24"/>
    </location>
</feature>
<accession>B4LT82</accession>
<dbReference type="InterPro" id="IPR050271">
    <property type="entry name" value="UDP-glycosyltransferase"/>
</dbReference>
<dbReference type="Pfam" id="PF00201">
    <property type="entry name" value="UDPGT"/>
    <property type="match status" value="1"/>
</dbReference>
<dbReference type="GO" id="GO:0016020">
    <property type="term" value="C:membrane"/>
    <property type="evidence" value="ECO:0007669"/>
    <property type="project" value="UniProtKB-SubCell"/>
</dbReference>
<dbReference type="SMR" id="B4LT82"/>
<dbReference type="PANTHER" id="PTHR48043">
    <property type="entry name" value="EG:EG0003.4 PROTEIN-RELATED"/>
    <property type="match status" value="1"/>
</dbReference>
<keyword evidence="3 4" id="KW-0808">Transferase</keyword>
<dbReference type="FunFam" id="3.40.50.2000:FF:000144">
    <property type="entry name" value="UDP-glucuronosyltransferase"/>
    <property type="match status" value="1"/>
</dbReference>
<feature type="chain" id="PRO_5005123266" description="UDP-glucuronosyltransferase" evidence="5">
    <location>
        <begin position="25"/>
        <end position="519"/>
    </location>
</feature>
<dbReference type="HOGENOM" id="CLU_012949_0_2_1"/>
<evidence type="ECO:0000256" key="3">
    <source>
        <dbReference type="ARBA" id="ARBA00022679"/>
    </source>
</evidence>
<dbReference type="GO" id="GO:0015020">
    <property type="term" value="F:glucuronosyltransferase activity"/>
    <property type="evidence" value="ECO:0007669"/>
    <property type="project" value="UniProtKB-EC"/>
</dbReference>
<protein>
    <recommendedName>
        <fullName evidence="5">UDP-glucuronosyltransferase</fullName>
        <ecNumber evidence="5">2.4.1.17</ecNumber>
    </recommendedName>
</protein>
<evidence type="ECO:0000256" key="5">
    <source>
        <dbReference type="RuleBase" id="RU362059"/>
    </source>
</evidence>
<keyword evidence="2 4" id="KW-0328">Glycosyltransferase</keyword>
<comment type="catalytic activity">
    <reaction evidence="5">
        <text>glucuronate acceptor + UDP-alpha-D-glucuronate = acceptor beta-D-glucuronoside + UDP + H(+)</text>
        <dbReference type="Rhea" id="RHEA:21032"/>
        <dbReference type="ChEBI" id="CHEBI:15378"/>
        <dbReference type="ChEBI" id="CHEBI:58052"/>
        <dbReference type="ChEBI" id="CHEBI:58223"/>
        <dbReference type="ChEBI" id="CHEBI:132367"/>
        <dbReference type="ChEBI" id="CHEBI:132368"/>
        <dbReference type="EC" id="2.4.1.17"/>
    </reaction>
</comment>
<evidence type="ECO:0000313" key="6">
    <source>
        <dbReference type="EMBL" id="EDW64924.1"/>
    </source>
</evidence>
<dbReference type="PANTHER" id="PTHR48043:SF114">
    <property type="entry name" value="IP04436P-RELATED"/>
    <property type="match status" value="1"/>
</dbReference>
<sequence>MHSICAWKLLLLFSLFSVNSSTHALKILGLFPHPALSHFQFFQPLMRRLAEAGHNVDVVSPFRDLNPPTGYKDYALPSANLNDKIGFDMFEDVAMPYLMPFTEFFILHGYGKAACNSTLNSAALAQILRHPVGYYDVIVLEQFNTDCMMGVAHQLQSPVVAMSSCALMPWHYERMGAPIIPSYMPALFLGESQHMQFAGRLANWLTTHALNWLYGWYSVPAADALLRQRFGAGMPSTGELVKNTSLMLVNQHYSLSGAKPLPPNVIEVGGLHVSQAKPLHDALQQLLDKAKHGVIIISWGSQLKANTLSGAKREGLLRALARLPQQIIWKWENVTLPEQPPNVHIMKWLPQRDLLAHPNVRLFFTHGGLMGLTEAVASGVPILGMPVYGDQHLNVAALVERGMAVRLDFERLREQTAFEALSQALDAKYKRQAQKIAAAYNERPQLALETALWWVQHVAETGGAPLLQSGAVRLNRFVYYSLDVYVALACALLLFLAIATEIWRRCCKRKQPVQKPKRS</sequence>
<keyword evidence="5" id="KW-0812">Transmembrane</keyword>
<gene>
    <name evidence="6" type="primary">Dvir\GJ19931</name>
    <name evidence="6" type="ORF">Dvir_GJ19931</name>
</gene>
<reference evidence="6 7" key="1">
    <citation type="journal article" date="2007" name="Nature">
        <title>Evolution of genes and genomes on the Drosophila phylogeny.</title>
        <authorList>
            <consortium name="Drosophila 12 Genomes Consortium"/>
            <person name="Clark A.G."/>
            <person name="Eisen M.B."/>
            <person name="Smith D.R."/>
            <person name="Bergman C.M."/>
            <person name="Oliver B."/>
            <person name="Markow T.A."/>
            <person name="Kaufman T.C."/>
            <person name="Kellis M."/>
            <person name="Gelbart W."/>
            <person name="Iyer V.N."/>
            <person name="Pollard D.A."/>
            <person name="Sackton T.B."/>
            <person name="Larracuente A.M."/>
            <person name="Singh N.D."/>
            <person name="Abad J.P."/>
            <person name="Abt D.N."/>
            <person name="Adryan B."/>
            <person name="Aguade M."/>
            <person name="Akashi H."/>
            <person name="Anderson W.W."/>
            <person name="Aquadro C.F."/>
            <person name="Ardell D.H."/>
            <person name="Arguello R."/>
            <person name="Artieri C.G."/>
            <person name="Barbash D.A."/>
            <person name="Barker D."/>
            <person name="Barsanti P."/>
            <person name="Batterham P."/>
            <person name="Batzoglou S."/>
            <person name="Begun D."/>
            <person name="Bhutkar A."/>
            <person name="Blanco E."/>
            <person name="Bosak S.A."/>
            <person name="Bradley R.K."/>
            <person name="Brand A.D."/>
            <person name="Brent M.R."/>
            <person name="Brooks A.N."/>
            <person name="Brown R.H."/>
            <person name="Butlin R.K."/>
            <person name="Caggese C."/>
            <person name="Calvi B.R."/>
            <person name="Bernardo de Carvalho A."/>
            <person name="Caspi A."/>
            <person name="Castrezana S."/>
            <person name="Celniker S.E."/>
            <person name="Chang J.L."/>
            <person name="Chapple C."/>
            <person name="Chatterji S."/>
            <person name="Chinwalla A."/>
            <person name="Civetta A."/>
            <person name="Clifton S.W."/>
            <person name="Comeron J.M."/>
            <person name="Costello J.C."/>
            <person name="Coyne J.A."/>
            <person name="Daub J."/>
            <person name="David R.G."/>
            <person name="Delcher A.L."/>
            <person name="Delehaunty K."/>
            <person name="Do C.B."/>
            <person name="Ebling H."/>
            <person name="Edwards K."/>
            <person name="Eickbush T."/>
            <person name="Evans J.D."/>
            <person name="Filipski A."/>
            <person name="Findeiss S."/>
            <person name="Freyhult E."/>
            <person name="Fulton L."/>
            <person name="Fulton R."/>
            <person name="Garcia A.C."/>
            <person name="Gardiner A."/>
            <person name="Garfield D.A."/>
            <person name="Garvin B.E."/>
            <person name="Gibson G."/>
            <person name="Gilbert D."/>
            <person name="Gnerre S."/>
            <person name="Godfrey J."/>
            <person name="Good R."/>
            <person name="Gotea V."/>
            <person name="Gravely B."/>
            <person name="Greenberg A.J."/>
            <person name="Griffiths-Jones S."/>
            <person name="Gross S."/>
            <person name="Guigo R."/>
            <person name="Gustafson E.A."/>
            <person name="Haerty W."/>
            <person name="Hahn M.W."/>
            <person name="Halligan D.L."/>
            <person name="Halpern A.L."/>
            <person name="Halter G.M."/>
            <person name="Han M.V."/>
            <person name="Heger A."/>
            <person name="Hillier L."/>
            <person name="Hinrichs A.S."/>
            <person name="Holmes I."/>
            <person name="Hoskins R.A."/>
            <person name="Hubisz M.J."/>
            <person name="Hultmark D."/>
            <person name="Huntley M.A."/>
            <person name="Jaffe D.B."/>
            <person name="Jagadeeshan S."/>
            <person name="Jeck W.R."/>
            <person name="Johnson J."/>
            <person name="Jones C.D."/>
            <person name="Jordan W.C."/>
            <person name="Karpen G.H."/>
            <person name="Kataoka E."/>
            <person name="Keightley P.D."/>
            <person name="Kheradpour P."/>
            <person name="Kirkness E.F."/>
            <person name="Koerich L.B."/>
            <person name="Kristiansen K."/>
            <person name="Kudrna D."/>
            <person name="Kulathinal R.J."/>
            <person name="Kumar S."/>
            <person name="Kwok R."/>
            <person name="Lander E."/>
            <person name="Langley C.H."/>
            <person name="Lapoint R."/>
            <person name="Lazzaro B.P."/>
            <person name="Lee S.J."/>
            <person name="Levesque L."/>
            <person name="Li R."/>
            <person name="Lin C.F."/>
            <person name="Lin M.F."/>
            <person name="Lindblad-Toh K."/>
            <person name="Llopart A."/>
            <person name="Long M."/>
            <person name="Low L."/>
            <person name="Lozovsky E."/>
            <person name="Lu J."/>
            <person name="Luo M."/>
            <person name="Machado C.A."/>
            <person name="Makalowski W."/>
            <person name="Marzo M."/>
            <person name="Matsuda M."/>
            <person name="Matzkin L."/>
            <person name="McAllister B."/>
            <person name="McBride C.S."/>
            <person name="McKernan B."/>
            <person name="McKernan K."/>
            <person name="Mendez-Lago M."/>
            <person name="Minx P."/>
            <person name="Mollenhauer M.U."/>
            <person name="Montooth K."/>
            <person name="Mount S.M."/>
            <person name="Mu X."/>
            <person name="Myers E."/>
            <person name="Negre B."/>
            <person name="Newfeld S."/>
            <person name="Nielsen R."/>
            <person name="Noor M.A."/>
            <person name="O'Grady P."/>
            <person name="Pachter L."/>
            <person name="Papaceit M."/>
            <person name="Parisi M.J."/>
            <person name="Parisi M."/>
            <person name="Parts L."/>
            <person name="Pedersen J.S."/>
            <person name="Pesole G."/>
            <person name="Phillippy A.M."/>
            <person name="Ponting C.P."/>
            <person name="Pop M."/>
            <person name="Porcelli D."/>
            <person name="Powell J.R."/>
            <person name="Prohaska S."/>
            <person name="Pruitt K."/>
            <person name="Puig M."/>
            <person name="Quesneville H."/>
            <person name="Ram K.R."/>
            <person name="Rand D."/>
            <person name="Rasmussen M.D."/>
            <person name="Reed L.K."/>
            <person name="Reenan R."/>
            <person name="Reily A."/>
            <person name="Remington K.A."/>
            <person name="Rieger T.T."/>
            <person name="Ritchie M.G."/>
            <person name="Robin C."/>
            <person name="Rogers Y.H."/>
            <person name="Rohde C."/>
            <person name="Rozas J."/>
            <person name="Rubenfield M.J."/>
            <person name="Ruiz A."/>
            <person name="Russo S."/>
            <person name="Salzberg S.L."/>
            <person name="Sanchez-Gracia A."/>
            <person name="Saranga D.J."/>
            <person name="Sato H."/>
            <person name="Schaeffer S.W."/>
            <person name="Schatz M.C."/>
            <person name="Schlenke T."/>
            <person name="Schwartz R."/>
            <person name="Segarra C."/>
            <person name="Singh R.S."/>
            <person name="Sirot L."/>
            <person name="Sirota M."/>
            <person name="Sisneros N.B."/>
            <person name="Smith C.D."/>
            <person name="Smith T.F."/>
            <person name="Spieth J."/>
            <person name="Stage D.E."/>
            <person name="Stark A."/>
            <person name="Stephan W."/>
            <person name="Strausberg R.L."/>
            <person name="Strempel S."/>
            <person name="Sturgill D."/>
            <person name="Sutton G."/>
            <person name="Sutton G.G."/>
            <person name="Tao W."/>
            <person name="Teichmann S."/>
            <person name="Tobari Y.N."/>
            <person name="Tomimura Y."/>
            <person name="Tsolas J.M."/>
            <person name="Valente V.L."/>
            <person name="Venter E."/>
            <person name="Venter J.C."/>
            <person name="Vicario S."/>
            <person name="Vieira F.G."/>
            <person name="Vilella A.J."/>
            <person name="Villasante A."/>
            <person name="Walenz B."/>
            <person name="Wang J."/>
            <person name="Wasserman M."/>
            <person name="Watts T."/>
            <person name="Wilson D."/>
            <person name="Wilson R.K."/>
            <person name="Wing R.A."/>
            <person name="Wolfner M.F."/>
            <person name="Wong A."/>
            <person name="Wong G.K."/>
            <person name="Wu C.I."/>
            <person name="Wu G."/>
            <person name="Yamamoto D."/>
            <person name="Yang H.P."/>
            <person name="Yang S.P."/>
            <person name="Yorke J.A."/>
            <person name="Yoshida K."/>
            <person name="Zdobnov E."/>
            <person name="Zhang P."/>
            <person name="Zhang Y."/>
            <person name="Zimin A.V."/>
            <person name="Baldwin J."/>
            <person name="Abdouelleil A."/>
            <person name="Abdulkadir J."/>
            <person name="Abebe A."/>
            <person name="Abera B."/>
            <person name="Abreu J."/>
            <person name="Acer S.C."/>
            <person name="Aftuck L."/>
            <person name="Alexander A."/>
            <person name="An P."/>
            <person name="Anderson E."/>
            <person name="Anderson S."/>
            <person name="Arachi H."/>
            <person name="Azer M."/>
            <person name="Bachantsang P."/>
            <person name="Barry A."/>
            <person name="Bayul T."/>
            <person name="Berlin A."/>
            <person name="Bessette D."/>
            <person name="Bloom T."/>
            <person name="Blye J."/>
            <person name="Boguslavskiy L."/>
            <person name="Bonnet C."/>
            <person name="Boukhgalter B."/>
            <person name="Bourzgui I."/>
            <person name="Brown A."/>
            <person name="Cahill P."/>
            <person name="Channer S."/>
            <person name="Cheshatsang Y."/>
            <person name="Chuda L."/>
            <person name="Citroen M."/>
            <person name="Collymore A."/>
            <person name="Cooke P."/>
            <person name="Costello M."/>
            <person name="D'Aco K."/>
            <person name="Daza R."/>
            <person name="De Haan G."/>
            <person name="DeGray S."/>
            <person name="DeMaso C."/>
            <person name="Dhargay N."/>
            <person name="Dooley K."/>
            <person name="Dooley E."/>
            <person name="Doricent M."/>
            <person name="Dorje P."/>
            <person name="Dorjee K."/>
            <person name="Dupes A."/>
            <person name="Elong R."/>
            <person name="Falk J."/>
            <person name="Farina A."/>
            <person name="Faro S."/>
            <person name="Ferguson D."/>
            <person name="Fisher S."/>
            <person name="Foley C.D."/>
            <person name="Franke A."/>
            <person name="Friedrich D."/>
            <person name="Gadbois L."/>
            <person name="Gearin G."/>
            <person name="Gearin C.R."/>
            <person name="Giannoukos G."/>
            <person name="Goode T."/>
            <person name="Graham J."/>
            <person name="Grandbois E."/>
            <person name="Grewal S."/>
            <person name="Gyaltsen K."/>
            <person name="Hafez N."/>
            <person name="Hagos B."/>
            <person name="Hall J."/>
            <person name="Henson C."/>
            <person name="Hollinger A."/>
            <person name="Honan T."/>
            <person name="Huard M.D."/>
            <person name="Hughes L."/>
            <person name="Hurhula B."/>
            <person name="Husby M.E."/>
            <person name="Kamat A."/>
            <person name="Kanga B."/>
            <person name="Kashin S."/>
            <person name="Khazanovich D."/>
            <person name="Kisner P."/>
            <person name="Lance K."/>
            <person name="Lara M."/>
            <person name="Lee W."/>
            <person name="Lennon N."/>
            <person name="Letendre F."/>
            <person name="LeVine R."/>
            <person name="Lipovsky A."/>
            <person name="Liu X."/>
            <person name="Liu J."/>
            <person name="Liu S."/>
            <person name="Lokyitsang T."/>
            <person name="Lokyitsang Y."/>
            <person name="Lubonja R."/>
            <person name="Lui A."/>
            <person name="MacDonald P."/>
            <person name="Magnisalis V."/>
            <person name="Maru K."/>
            <person name="Matthews C."/>
            <person name="McCusker W."/>
            <person name="McDonough S."/>
            <person name="Mehta T."/>
            <person name="Meldrim J."/>
            <person name="Meneus L."/>
            <person name="Mihai O."/>
            <person name="Mihalev A."/>
            <person name="Mihova T."/>
            <person name="Mittelman R."/>
            <person name="Mlenga V."/>
            <person name="Montmayeur A."/>
            <person name="Mulrain L."/>
            <person name="Navidi A."/>
            <person name="Naylor J."/>
            <person name="Negash T."/>
            <person name="Nguyen T."/>
            <person name="Nguyen N."/>
            <person name="Nicol R."/>
            <person name="Norbu C."/>
            <person name="Norbu N."/>
            <person name="Novod N."/>
            <person name="O'Neill B."/>
            <person name="Osman S."/>
            <person name="Markiewicz E."/>
            <person name="Oyono O.L."/>
            <person name="Patti C."/>
            <person name="Phunkhang P."/>
            <person name="Pierre F."/>
            <person name="Priest M."/>
            <person name="Raghuraman S."/>
            <person name="Rege F."/>
            <person name="Reyes R."/>
            <person name="Rise C."/>
            <person name="Rogov P."/>
            <person name="Ross K."/>
            <person name="Ryan E."/>
            <person name="Settipalli S."/>
            <person name="Shea T."/>
            <person name="Sherpa N."/>
            <person name="Shi L."/>
            <person name="Shih D."/>
            <person name="Sparrow T."/>
            <person name="Spaulding J."/>
            <person name="Stalker J."/>
            <person name="Stange-Thomann N."/>
            <person name="Stavropoulos S."/>
            <person name="Stone C."/>
            <person name="Strader C."/>
            <person name="Tesfaye S."/>
            <person name="Thomson T."/>
            <person name="Thoulutsang Y."/>
            <person name="Thoulutsang D."/>
            <person name="Topham K."/>
            <person name="Topping I."/>
            <person name="Tsamla T."/>
            <person name="Vassiliev H."/>
            <person name="Vo A."/>
            <person name="Wangchuk T."/>
            <person name="Wangdi T."/>
            <person name="Weiand M."/>
            <person name="Wilkinson J."/>
            <person name="Wilson A."/>
            <person name="Yadav S."/>
            <person name="Young G."/>
            <person name="Yu Q."/>
            <person name="Zembek L."/>
            <person name="Zhong D."/>
            <person name="Zimmer A."/>
            <person name="Zwirko Z."/>
            <person name="Jaffe D.B."/>
            <person name="Alvarez P."/>
            <person name="Brockman W."/>
            <person name="Butler J."/>
            <person name="Chin C."/>
            <person name="Gnerre S."/>
            <person name="Grabherr M."/>
            <person name="Kleber M."/>
            <person name="Mauceli E."/>
            <person name="MacCallum I."/>
        </authorList>
    </citation>
    <scope>NUCLEOTIDE SEQUENCE [LARGE SCALE GENOMIC DNA]</scope>
    <source>
        <strain evidence="7">Tucson 15010-1051.87</strain>
    </source>
</reference>
<name>B4LT82_DROVI</name>
<dbReference type="InterPro" id="IPR035595">
    <property type="entry name" value="UDP_glycos_trans_CS"/>
</dbReference>
<dbReference type="eggNOG" id="KOG1192">
    <property type="taxonomic scope" value="Eukaryota"/>
</dbReference>
<dbReference type="PhylomeDB" id="B4LT82"/>
<dbReference type="CDD" id="cd03784">
    <property type="entry name" value="GT1_Gtf-like"/>
    <property type="match status" value="1"/>
</dbReference>
<keyword evidence="5" id="KW-0732">Signal</keyword>
<dbReference type="PROSITE" id="PS00375">
    <property type="entry name" value="UDPGT"/>
    <property type="match status" value="1"/>
</dbReference>
<dbReference type="OMA" id="GLIRMCK"/>
<comment type="subcellular location">
    <subcellularLocation>
        <location evidence="5">Membrane</location>
        <topology evidence="5">Single-pass membrane protein</topology>
    </subcellularLocation>
</comment>
<evidence type="ECO:0000256" key="2">
    <source>
        <dbReference type="ARBA" id="ARBA00022676"/>
    </source>
</evidence>
<evidence type="ECO:0000256" key="1">
    <source>
        <dbReference type="ARBA" id="ARBA00009995"/>
    </source>
</evidence>
<dbReference type="InterPro" id="IPR002213">
    <property type="entry name" value="UDP_glucos_trans"/>
</dbReference>
<dbReference type="SUPFAM" id="SSF53756">
    <property type="entry name" value="UDP-Glycosyltransferase/glycogen phosphorylase"/>
    <property type="match status" value="1"/>
</dbReference>
<dbReference type="FunCoup" id="B4LT82">
    <property type="interactions" value="234"/>
</dbReference>
<dbReference type="Gene3D" id="3.40.50.2000">
    <property type="entry name" value="Glycogen Phosphorylase B"/>
    <property type="match status" value="2"/>
</dbReference>
<evidence type="ECO:0000256" key="4">
    <source>
        <dbReference type="RuleBase" id="RU003718"/>
    </source>
</evidence>
<evidence type="ECO:0000313" key="7">
    <source>
        <dbReference type="Proteomes" id="UP000008792"/>
    </source>
</evidence>
<dbReference type="EC" id="2.4.1.17" evidence="5"/>
<dbReference type="AlphaFoldDB" id="B4LT82"/>
<keyword evidence="5" id="KW-0472">Membrane</keyword>
<comment type="similarity">
    <text evidence="1 4">Belongs to the UDP-glycosyltransferase family.</text>
</comment>